<gene>
    <name evidence="12" type="primary">celC</name>
    <name evidence="11" type="ORF">AXF12_00155</name>
    <name evidence="12" type="ORF">SAMEA44541418_01743</name>
</gene>
<keyword evidence="3" id="KW-0136">Cellulose degradation</keyword>
<dbReference type="EMBL" id="LT906449">
    <property type="protein sequence ID" value="SNV13571.1"/>
    <property type="molecule type" value="Genomic_DNA"/>
</dbReference>
<evidence type="ECO:0000313" key="11">
    <source>
        <dbReference type="EMBL" id="AMD84089.1"/>
    </source>
</evidence>
<evidence type="ECO:0000256" key="7">
    <source>
        <dbReference type="RuleBase" id="RU361153"/>
    </source>
</evidence>
<dbReference type="SUPFAM" id="SSF51445">
    <property type="entry name" value="(Trans)glycosidases"/>
    <property type="match status" value="1"/>
</dbReference>
<feature type="region of interest" description="Disordered" evidence="8">
    <location>
        <begin position="22"/>
        <end position="58"/>
    </location>
</feature>
<organism evidence="12 14">
    <name type="scientific">Capnocytophaga haemolytica</name>
    <dbReference type="NCBI Taxonomy" id="45243"/>
    <lineage>
        <taxon>Bacteria</taxon>
        <taxon>Pseudomonadati</taxon>
        <taxon>Bacteroidota</taxon>
        <taxon>Flavobacteriia</taxon>
        <taxon>Flavobacteriales</taxon>
        <taxon>Flavobacteriaceae</taxon>
        <taxon>Capnocytophaga</taxon>
    </lineage>
</organism>
<feature type="chain" id="PRO_5043387886" evidence="9">
    <location>
        <begin position="18"/>
        <end position="418"/>
    </location>
</feature>
<reference evidence="11 13" key="1">
    <citation type="submission" date="2016-02" db="EMBL/GenBank/DDBJ databases">
        <authorList>
            <person name="Holder M.E."/>
            <person name="Ajami N.J."/>
            <person name="Petrosino J.F."/>
        </authorList>
    </citation>
    <scope>NUCLEOTIDE SEQUENCE [LARGE SCALE GENOMIC DNA]</scope>
    <source>
        <strain evidence="11 13">CCUG 32990</strain>
    </source>
</reference>
<evidence type="ECO:0000313" key="13">
    <source>
        <dbReference type="Proteomes" id="UP000065822"/>
    </source>
</evidence>
<evidence type="ECO:0000313" key="12">
    <source>
        <dbReference type="EMBL" id="SNV13571.1"/>
    </source>
</evidence>
<dbReference type="GO" id="GO:0005576">
    <property type="term" value="C:extracellular region"/>
    <property type="evidence" value="ECO:0007669"/>
    <property type="project" value="TreeGrafter"/>
</dbReference>
<dbReference type="EMBL" id="CP014227">
    <property type="protein sequence ID" value="AMD84089.1"/>
    <property type="molecule type" value="Genomic_DNA"/>
</dbReference>
<evidence type="ECO:0000313" key="14">
    <source>
        <dbReference type="Proteomes" id="UP000215539"/>
    </source>
</evidence>
<dbReference type="RefSeq" id="WP_066427504.1">
    <property type="nucleotide sequence ID" value="NZ_CP014227.1"/>
</dbReference>
<accession>A0AAX2H1H7</accession>
<keyword evidence="5 7" id="KW-0326">Glycosidase</keyword>
<reference evidence="12 14" key="2">
    <citation type="submission" date="2017-06" db="EMBL/GenBank/DDBJ databases">
        <authorList>
            <consortium name="Pathogen Informatics"/>
        </authorList>
    </citation>
    <scope>NUCLEOTIDE SEQUENCE [LARGE SCALE GENOMIC DNA]</scope>
    <source>
        <strain evidence="12 14">NCTC12947</strain>
    </source>
</reference>
<evidence type="ECO:0000256" key="8">
    <source>
        <dbReference type="SAM" id="MobiDB-lite"/>
    </source>
</evidence>
<dbReference type="AlphaFoldDB" id="A0AAX2H1H7"/>
<proteinExistence type="inferred from homology"/>
<name>A0AAX2H1H7_9FLAO</name>
<evidence type="ECO:0000259" key="10">
    <source>
        <dbReference type="Pfam" id="PF00150"/>
    </source>
</evidence>
<dbReference type="GO" id="GO:0009986">
    <property type="term" value="C:cell surface"/>
    <property type="evidence" value="ECO:0007669"/>
    <property type="project" value="TreeGrafter"/>
</dbReference>
<keyword evidence="4" id="KW-0119">Carbohydrate metabolism</keyword>
<dbReference type="KEGG" id="chg:AXF12_00155"/>
<dbReference type="PANTHER" id="PTHR31297">
    <property type="entry name" value="GLUCAN ENDO-1,6-BETA-GLUCOSIDASE B"/>
    <property type="match status" value="1"/>
</dbReference>
<keyword evidence="13" id="KW-1185">Reference proteome</keyword>
<dbReference type="InterPro" id="IPR001547">
    <property type="entry name" value="Glyco_hydro_5"/>
</dbReference>
<protein>
    <submittedName>
        <fullName evidence="12">Endoglucanase C</fullName>
        <ecNumber evidence="12">3.2.1.4</ecNumber>
    </submittedName>
</protein>
<dbReference type="PANTHER" id="PTHR31297:SF41">
    <property type="entry name" value="ENDOGLUCANASE, PUTATIVE (AFU_ORTHOLOGUE AFUA_5G01830)-RELATED"/>
    <property type="match status" value="1"/>
</dbReference>
<dbReference type="InterPro" id="IPR017853">
    <property type="entry name" value="GH"/>
</dbReference>
<evidence type="ECO:0000256" key="4">
    <source>
        <dbReference type="ARBA" id="ARBA00023277"/>
    </source>
</evidence>
<evidence type="ECO:0000256" key="3">
    <source>
        <dbReference type="ARBA" id="ARBA00023001"/>
    </source>
</evidence>
<dbReference type="Proteomes" id="UP000215539">
    <property type="component" value="Chromosome 1"/>
</dbReference>
<evidence type="ECO:0000256" key="9">
    <source>
        <dbReference type="SAM" id="SignalP"/>
    </source>
</evidence>
<comment type="similarity">
    <text evidence="1 7">Belongs to the glycosyl hydrolase 5 (cellulase A) family.</text>
</comment>
<keyword evidence="6" id="KW-0624">Polysaccharide degradation</keyword>
<dbReference type="PROSITE" id="PS51257">
    <property type="entry name" value="PROKAR_LIPOPROTEIN"/>
    <property type="match status" value="1"/>
</dbReference>
<evidence type="ECO:0000256" key="2">
    <source>
        <dbReference type="ARBA" id="ARBA00022801"/>
    </source>
</evidence>
<dbReference type="GO" id="GO:0008810">
    <property type="term" value="F:cellulase activity"/>
    <property type="evidence" value="ECO:0007669"/>
    <property type="project" value="UniProtKB-EC"/>
</dbReference>
<sequence length="418" mass="47770">MKKFITLLMLCSLAFTACDNKDNKDTPDNPDPEVPAPKPLPPTPPVPPAQQTEPPRSRGFMVSRAEHITAKDLSDARSWGANLIRLQLTPASYAVEKVHTSDVFAALPAYFDNVIIKRIQEAESVGMRVLLDLHQAPITVGGKAPTVDYEKTEEFWNSPNTKASFIKFWQMIAERLKDAKYNNVIWGYDLYNEAAIGTNWAPSQQWMNMADDIVAAIRKIDSDVWVVYQPGTSISRWADVKPLKDKRVVYSYHYYAPSGFTHQGVQGRDKSETFYLNPTTRAEALKKIRANIYPGKLKESWEQPSQARYWDKNTMIQFLEPFDKFVREHKVPALIGEFSVICWSDVPSSTKWLKDAMEVFESKGYSWCYHAFREWQAWSLEQPEGPDNFWAKGENMPAPSKTETQRAKVVKAGLKKNY</sequence>
<dbReference type="Gene3D" id="3.20.20.80">
    <property type="entry name" value="Glycosidases"/>
    <property type="match status" value="1"/>
</dbReference>
<dbReference type="GO" id="GO:0008422">
    <property type="term" value="F:beta-glucosidase activity"/>
    <property type="evidence" value="ECO:0007669"/>
    <property type="project" value="TreeGrafter"/>
</dbReference>
<feature type="compositionally biased region" description="Pro residues" evidence="8">
    <location>
        <begin position="32"/>
        <end position="48"/>
    </location>
</feature>
<evidence type="ECO:0000256" key="5">
    <source>
        <dbReference type="ARBA" id="ARBA00023295"/>
    </source>
</evidence>
<dbReference type="InterPro" id="IPR050386">
    <property type="entry name" value="Glycosyl_hydrolase_5"/>
</dbReference>
<dbReference type="EC" id="3.2.1.4" evidence="12"/>
<keyword evidence="9" id="KW-0732">Signal</keyword>
<evidence type="ECO:0000256" key="1">
    <source>
        <dbReference type="ARBA" id="ARBA00005641"/>
    </source>
</evidence>
<dbReference type="GO" id="GO:0030245">
    <property type="term" value="P:cellulose catabolic process"/>
    <property type="evidence" value="ECO:0007669"/>
    <property type="project" value="UniProtKB-KW"/>
</dbReference>
<dbReference type="Proteomes" id="UP000065822">
    <property type="component" value="Chromosome"/>
</dbReference>
<feature type="domain" description="Glycoside hydrolase family 5" evidence="10">
    <location>
        <begin position="68"/>
        <end position="371"/>
    </location>
</feature>
<dbReference type="Pfam" id="PF00150">
    <property type="entry name" value="Cellulase"/>
    <property type="match status" value="1"/>
</dbReference>
<evidence type="ECO:0000256" key="6">
    <source>
        <dbReference type="ARBA" id="ARBA00023326"/>
    </source>
</evidence>
<keyword evidence="2 7" id="KW-0378">Hydrolase</keyword>
<feature type="signal peptide" evidence="9">
    <location>
        <begin position="1"/>
        <end position="17"/>
    </location>
</feature>